<organism evidence="3 4">
    <name type="scientific">Aquaticitalea lipolytica</name>
    <dbReference type="NCBI Taxonomy" id="1247562"/>
    <lineage>
        <taxon>Bacteria</taxon>
        <taxon>Pseudomonadati</taxon>
        <taxon>Bacteroidota</taxon>
        <taxon>Flavobacteriia</taxon>
        <taxon>Flavobacteriales</taxon>
        <taxon>Flavobacteriaceae</taxon>
        <taxon>Aquaticitalea</taxon>
    </lineage>
</organism>
<dbReference type="PANTHER" id="PTHR33371:SF4">
    <property type="entry name" value="INTERMEMBRANE PHOSPHOLIPID TRANSPORT SYSTEM BINDING PROTEIN MLAD"/>
    <property type="match status" value="1"/>
</dbReference>
<evidence type="ECO:0000313" key="4">
    <source>
        <dbReference type="Proteomes" id="UP000598120"/>
    </source>
</evidence>
<comment type="caution">
    <text evidence="3">The sequence shown here is derived from an EMBL/GenBank/DDBJ whole genome shotgun (WGS) entry which is preliminary data.</text>
</comment>
<dbReference type="PANTHER" id="PTHR33371">
    <property type="entry name" value="INTERMEMBRANE PHOSPHOLIPID TRANSPORT SYSTEM BINDING PROTEIN MLAD-RELATED"/>
    <property type="match status" value="1"/>
</dbReference>
<reference evidence="3 4" key="1">
    <citation type="journal article" date="2014" name="Int. J. Syst. Evol. Microbiol.">
        <title>Complete genome sequence of Corynebacterium casei LMG S-19264T (=DSM 44701T), isolated from a smear-ripened cheese.</title>
        <authorList>
            <consortium name="US DOE Joint Genome Institute (JGI-PGF)"/>
            <person name="Walter F."/>
            <person name="Albersmeier A."/>
            <person name="Kalinowski J."/>
            <person name="Ruckert C."/>
        </authorList>
    </citation>
    <scope>NUCLEOTIDE SEQUENCE [LARGE SCALE GENOMIC DNA]</scope>
    <source>
        <strain evidence="3 4">CGMCC 1.15295</strain>
    </source>
</reference>
<dbReference type="AlphaFoldDB" id="A0A8J2TL77"/>
<keyword evidence="1" id="KW-0812">Transmembrane</keyword>
<sequence length="332" mass="36406">MKKSGNEKFKLGVLVIIGLIIFVVAIFLIGNRQNMFAKTFTISANFNNVNGLLKGNNVRFSGINVGTVRDITMINDSTINVVMVIDEKMVLHIKKDAIATIGTDGLVGNMIVNIIPGNGISGPIQPNDVIKSYTKIGTSEMLNTLNVTNENAALLTAELLNIVNSINKGEGTLGLLISDSITSNNLKQTINNLKLTSIEANKTMREVNTIVGAINFNESVAGVLLSDTIEANKVKHIITNLDDSSEDIKTVIGNLNETLLNLKEGEGAINYLSNNDELVKNLDEVIKNINEGTKKFNENMEALKHNFLTRGYFKKLEREERKAKEESDKNEN</sequence>
<feature type="domain" description="Mce/MlaD" evidence="2">
    <location>
        <begin position="40"/>
        <end position="117"/>
    </location>
</feature>
<proteinExistence type="predicted"/>
<gene>
    <name evidence="3" type="ORF">GCM10011531_01280</name>
</gene>
<protein>
    <recommendedName>
        <fullName evidence="2">Mce/MlaD domain-containing protein</fullName>
    </recommendedName>
</protein>
<accession>A0A8J2TL77</accession>
<dbReference type="RefSeq" id="WP_188604408.1">
    <property type="nucleotide sequence ID" value="NZ_BMIC01000001.1"/>
</dbReference>
<dbReference type="InterPro" id="IPR003399">
    <property type="entry name" value="Mce/MlaD"/>
</dbReference>
<dbReference type="Proteomes" id="UP000598120">
    <property type="component" value="Unassembled WGS sequence"/>
</dbReference>
<feature type="transmembrane region" description="Helical" evidence="1">
    <location>
        <begin position="12"/>
        <end position="30"/>
    </location>
</feature>
<dbReference type="Pfam" id="PF02470">
    <property type="entry name" value="MlaD"/>
    <property type="match status" value="1"/>
</dbReference>
<dbReference type="InterPro" id="IPR052336">
    <property type="entry name" value="MlaD_Phospholipid_Transporter"/>
</dbReference>
<keyword evidence="4" id="KW-1185">Reference proteome</keyword>
<evidence type="ECO:0000256" key="1">
    <source>
        <dbReference type="SAM" id="Phobius"/>
    </source>
</evidence>
<name>A0A8J2TL77_9FLAO</name>
<dbReference type="EMBL" id="BMIC01000001">
    <property type="protein sequence ID" value="GFZ76192.1"/>
    <property type="molecule type" value="Genomic_DNA"/>
</dbReference>
<evidence type="ECO:0000313" key="3">
    <source>
        <dbReference type="EMBL" id="GFZ76192.1"/>
    </source>
</evidence>
<evidence type="ECO:0000259" key="2">
    <source>
        <dbReference type="Pfam" id="PF02470"/>
    </source>
</evidence>
<keyword evidence="1" id="KW-1133">Transmembrane helix</keyword>
<keyword evidence="1" id="KW-0472">Membrane</keyword>